<evidence type="ECO:0000313" key="3">
    <source>
        <dbReference type="Proteomes" id="UP000324748"/>
    </source>
</evidence>
<keyword evidence="2" id="KW-0378">Hydrolase</keyword>
<keyword evidence="3" id="KW-1185">Reference proteome</keyword>
<organism evidence="2 4">
    <name type="scientific">Puccinia graminis f. sp. tritici</name>
    <dbReference type="NCBI Taxonomy" id="56615"/>
    <lineage>
        <taxon>Eukaryota</taxon>
        <taxon>Fungi</taxon>
        <taxon>Dikarya</taxon>
        <taxon>Basidiomycota</taxon>
        <taxon>Pucciniomycotina</taxon>
        <taxon>Pucciniomycetes</taxon>
        <taxon>Pucciniales</taxon>
        <taxon>Pucciniaceae</taxon>
        <taxon>Puccinia</taxon>
    </lineage>
</organism>
<dbReference type="AlphaFoldDB" id="A0A5B0PDC3"/>
<dbReference type="Proteomes" id="UP000324748">
    <property type="component" value="Unassembled WGS sequence"/>
</dbReference>
<dbReference type="Proteomes" id="UP000325313">
    <property type="component" value="Unassembled WGS sequence"/>
</dbReference>
<accession>A0A5B0PDC3</accession>
<evidence type="ECO:0000313" key="2">
    <source>
        <dbReference type="EMBL" id="KAA1099073.1"/>
    </source>
</evidence>
<dbReference type="GO" id="GO:0004527">
    <property type="term" value="F:exonuclease activity"/>
    <property type="evidence" value="ECO:0007669"/>
    <property type="project" value="UniProtKB-KW"/>
</dbReference>
<dbReference type="OrthoDB" id="1920326at2759"/>
<name>A0A5B0PDC3_PUCGR</name>
<comment type="caution">
    <text evidence="2">The sequence shown here is derived from an EMBL/GenBank/DDBJ whole genome shotgun (WGS) entry which is preliminary data.</text>
</comment>
<gene>
    <name evidence="2" type="primary">EXD2_3</name>
    <name evidence="1" type="synonym">EXD2_1</name>
    <name evidence="1" type="ORF">PGT21_007960</name>
    <name evidence="2" type="ORF">PGTUg99_013416</name>
</gene>
<reference evidence="3 4" key="1">
    <citation type="submission" date="2019-05" db="EMBL/GenBank/DDBJ databases">
        <title>Emergence of the Ug99 lineage of the wheat stem rust pathogen through somatic hybridization.</title>
        <authorList>
            <person name="Li F."/>
            <person name="Upadhyaya N.M."/>
            <person name="Sperschneider J."/>
            <person name="Matny O."/>
            <person name="Nguyen-Phuc H."/>
            <person name="Mago R."/>
            <person name="Raley C."/>
            <person name="Miller M.E."/>
            <person name="Silverstein K.A.T."/>
            <person name="Henningsen E."/>
            <person name="Hirsch C.D."/>
            <person name="Visser B."/>
            <person name="Pretorius Z.A."/>
            <person name="Steffenson B.J."/>
            <person name="Schwessinger B."/>
            <person name="Dodds P.N."/>
            <person name="Figueroa M."/>
        </authorList>
    </citation>
    <scope>NUCLEOTIDE SEQUENCE [LARGE SCALE GENOMIC DNA]</scope>
    <source>
        <strain evidence="1">21-0</strain>
        <strain evidence="2 4">Ug99</strain>
    </source>
</reference>
<dbReference type="EMBL" id="VSWC01000067">
    <property type="protein sequence ID" value="KAA1096197.1"/>
    <property type="molecule type" value="Genomic_DNA"/>
</dbReference>
<evidence type="ECO:0000313" key="1">
    <source>
        <dbReference type="EMBL" id="KAA1096197.1"/>
    </source>
</evidence>
<proteinExistence type="predicted"/>
<evidence type="ECO:0000313" key="4">
    <source>
        <dbReference type="Proteomes" id="UP000325313"/>
    </source>
</evidence>
<protein>
    <submittedName>
        <fullName evidence="2">Exonuclease 3'-5' domain-containing protein 2</fullName>
    </submittedName>
</protein>
<dbReference type="EMBL" id="VDEP01000343">
    <property type="protein sequence ID" value="KAA1099073.1"/>
    <property type="molecule type" value="Genomic_DNA"/>
</dbReference>
<sequence length="71" mass="7780">MAIEAQQLTTPIAEFLRDPFIVKFGVGISGNADKLARNQFTDPTGSKVYSCGWQKPTLPFPQKSANFGLYA</sequence>
<keyword evidence="2" id="KW-0269">Exonuclease</keyword>
<keyword evidence="2" id="KW-0540">Nuclease</keyword>